<accession>A0ABU1RS11</accession>
<keyword evidence="2" id="KW-0489">Methyltransferase</keyword>
<evidence type="ECO:0000259" key="1">
    <source>
        <dbReference type="Pfam" id="PF13847"/>
    </source>
</evidence>
<organism evidence="2 3">
    <name type="scientific">Pseudoxanthomonas sacheonensis</name>
    <dbReference type="NCBI Taxonomy" id="443615"/>
    <lineage>
        <taxon>Bacteria</taxon>
        <taxon>Pseudomonadati</taxon>
        <taxon>Pseudomonadota</taxon>
        <taxon>Gammaproteobacteria</taxon>
        <taxon>Lysobacterales</taxon>
        <taxon>Lysobacteraceae</taxon>
        <taxon>Pseudoxanthomonas</taxon>
    </lineage>
</organism>
<dbReference type="Gene3D" id="3.40.50.150">
    <property type="entry name" value="Vaccinia Virus protein VP39"/>
    <property type="match status" value="1"/>
</dbReference>
<comment type="caution">
    <text evidence="2">The sequence shown here is derived from an EMBL/GenBank/DDBJ whole genome shotgun (WGS) entry which is preliminary data.</text>
</comment>
<dbReference type="EMBL" id="JAVDTT010000002">
    <property type="protein sequence ID" value="MDR6841571.1"/>
    <property type="molecule type" value="Genomic_DNA"/>
</dbReference>
<sequence>MTHSSTRPFDSVTAARIARAYLPRHPLGNRWDYYYTRAKLGSDPLYPGVLQALRGSDAPVLDLGCGLGLLAHALRLDGQTMDYRGVDNDAAKIARAQKVAERNGLVDAKFELVDLAKGTPEHRGSVAILDVLQYLTADDQRRLIANAMEMLVPGARLVIRTALGDDSRRGRTSRITDRLANLIGWMQFHPRCYPDAEALRARFDAAGLETAFSPLYGNTPFNNWLIVASKP</sequence>
<dbReference type="RefSeq" id="WP_310092476.1">
    <property type="nucleotide sequence ID" value="NZ_JAVDTT010000002.1"/>
</dbReference>
<dbReference type="GO" id="GO:0008168">
    <property type="term" value="F:methyltransferase activity"/>
    <property type="evidence" value="ECO:0007669"/>
    <property type="project" value="UniProtKB-KW"/>
</dbReference>
<dbReference type="InterPro" id="IPR025714">
    <property type="entry name" value="Methyltranfer_dom"/>
</dbReference>
<dbReference type="GO" id="GO:0032259">
    <property type="term" value="P:methylation"/>
    <property type="evidence" value="ECO:0007669"/>
    <property type="project" value="UniProtKB-KW"/>
</dbReference>
<feature type="domain" description="Methyltransferase" evidence="1">
    <location>
        <begin position="56"/>
        <end position="160"/>
    </location>
</feature>
<protein>
    <submittedName>
        <fullName evidence="2">SAM-dependent methyltransferase</fullName>
    </submittedName>
</protein>
<dbReference type="Proteomes" id="UP001254759">
    <property type="component" value="Unassembled WGS sequence"/>
</dbReference>
<dbReference type="InterPro" id="IPR029063">
    <property type="entry name" value="SAM-dependent_MTases_sf"/>
</dbReference>
<dbReference type="Pfam" id="PF13847">
    <property type="entry name" value="Methyltransf_31"/>
    <property type="match status" value="1"/>
</dbReference>
<evidence type="ECO:0000313" key="3">
    <source>
        <dbReference type="Proteomes" id="UP001254759"/>
    </source>
</evidence>
<keyword evidence="3" id="KW-1185">Reference proteome</keyword>
<proteinExistence type="predicted"/>
<name>A0ABU1RS11_9GAMM</name>
<keyword evidence="2" id="KW-0808">Transferase</keyword>
<reference evidence="2 3" key="1">
    <citation type="submission" date="2023-07" db="EMBL/GenBank/DDBJ databases">
        <title>Sorghum-associated microbial communities from plants grown in Nebraska, USA.</title>
        <authorList>
            <person name="Schachtman D."/>
        </authorList>
    </citation>
    <scope>NUCLEOTIDE SEQUENCE [LARGE SCALE GENOMIC DNA]</scope>
    <source>
        <strain evidence="2 3">BE107</strain>
    </source>
</reference>
<gene>
    <name evidence="2" type="ORF">J2W94_001856</name>
</gene>
<evidence type="ECO:0000313" key="2">
    <source>
        <dbReference type="EMBL" id="MDR6841571.1"/>
    </source>
</evidence>
<dbReference type="SUPFAM" id="SSF53335">
    <property type="entry name" value="S-adenosyl-L-methionine-dependent methyltransferases"/>
    <property type="match status" value="1"/>
</dbReference>